<evidence type="ECO:0000313" key="2">
    <source>
        <dbReference type="EMBL" id="MBX0297455.1"/>
    </source>
</evidence>
<feature type="domain" description="TRAM" evidence="1">
    <location>
        <begin position="1"/>
        <end position="49"/>
    </location>
</feature>
<name>A0AAW4PJH3_9EURY</name>
<dbReference type="Pfam" id="PF01938">
    <property type="entry name" value="TRAM"/>
    <property type="match status" value="1"/>
</dbReference>
<evidence type="ECO:0000313" key="3">
    <source>
        <dbReference type="Proteomes" id="UP001430455"/>
    </source>
</evidence>
<dbReference type="InterPro" id="IPR012340">
    <property type="entry name" value="NA-bd_OB-fold"/>
</dbReference>
<reference evidence="2 3" key="1">
    <citation type="submission" date="2021-06" db="EMBL/GenBank/DDBJ databases">
        <title>Halomicroarcula sp. a new haloarchaeum isolated from saline soil.</title>
        <authorList>
            <person name="Duran-Viseras A."/>
            <person name="Sanchez-Porro C."/>
            <person name="Ventosa A."/>
        </authorList>
    </citation>
    <scope>NUCLEOTIDE SEQUENCE [LARGE SCALE GENOMIC DNA]</scope>
    <source>
        <strain evidence="2 3">F27</strain>
    </source>
</reference>
<proteinExistence type="predicted"/>
<dbReference type="EMBL" id="RKLT01000020">
    <property type="protein sequence ID" value="MBX0297455.1"/>
    <property type="molecule type" value="Genomic_DNA"/>
</dbReference>
<dbReference type="Proteomes" id="UP001430455">
    <property type="component" value="Unassembled WGS sequence"/>
</dbReference>
<dbReference type="SUPFAM" id="SSF50249">
    <property type="entry name" value="Nucleic acid-binding proteins"/>
    <property type="match status" value="1"/>
</dbReference>
<dbReference type="Gene3D" id="2.40.50.140">
    <property type="entry name" value="Nucleic acid-binding proteins"/>
    <property type="match status" value="1"/>
</dbReference>
<dbReference type="InterPro" id="IPR002792">
    <property type="entry name" value="TRAM_dom"/>
</dbReference>
<dbReference type="AlphaFoldDB" id="A0AAW4PJH3"/>
<accession>A0AAW4PJH3</accession>
<organism evidence="2 3">
    <name type="scientific">Haloarcula nitratireducens</name>
    <dbReference type="NCBI Taxonomy" id="2487749"/>
    <lineage>
        <taxon>Archaea</taxon>
        <taxon>Methanobacteriati</taxon>
        <taxon>Methanobacteriota</taxon>
        <taxon>Stenosarchaea group</taxon>
        <taxon>Halobacteria</taxon>
        <taxon>Halobacteriales</taxon>
        <taxon>Haloarculaceae</taxon>
        <taxon>Haloarcula</taxon>
    </lineage>
</organism>
<comment type="caution">
    <text evidence="2">The sequence shown here is derived from an EMBL/GenBank/DDBJ whole genome shotgun (WGS) entry which is preliminary data.</text>
</comment>
<evidence type="ECO:0000259" key="1">
    <source>
        <dbReference type="PROSITE" id="PS50926"/>
    </source>
</evidence>
<gene>
    <name evidence="2" type="ORF">EGH23_21485</name>
</gene>
<keyword evidence="3" id="KW-1185">Reference proteome</keyword>
<dbReference type="RefSeq" id="WP_220582085.1">
    <property type="nucleotide sequence ID" value="NZ_RKLT01000020.1"/>
</dbReference>
<sequence length="57" mass="6369">MEAIGEQDDGIARFEREYVGIVPDAELGERVAVEIQHVRANAAFAEVTERLPLDEWG</sequence>
<protein>
    <submittedName>
        <fullName evidence="2">TRAM domain-containing protein</fullName>
    </submittedName>
</protein>
<dbReference type="PROSITE" id="PS50926">
    <property type="entry name" value="TRAM"/>
    <property type="match status" value="1"/>
</dbReference>